<feature type="signal peptide" evidence="1">
    <location>
        <begin position="1"/>
        <end position="23"/>
    </location>
</feature>
<keyword evidence="1" id="KW-0732">Signal</keyword>
<dbReference type="EMBL" id="GGFL01012746">
    <property type="protein sequence ID" value="MBW76924.1"/>
    <property type="molecule type" value="Transcribed_RNA"/>
</dbReference>
<feature type="chain" id="PRO_5014979904" description="Secreted protein" evidence="1">
    <location>
        <begin position="24"/>
        <end position="131"/>
    </location>
</feature>
<protein>
    <recommendedName>
        <fullName evidence="3">Secreted protein</fullName>
    </recommendedName>
</protein>
<evidence type="ECO:0000313" key="2">
    <source>
        <dbReference type="EMBL" id="MBW76924.1"/>
    </source>
</evidence>
<reference evidence="2" key="1">
    <citation type="submission" date="2018-01" db="EMBL/GenBank/DDBJ databases">
        <title>An insight into the sialome of Amazonian anophelines.</title>
        <authorList>
            <person name="Ribeiro J.M."/>
            <person name="Scarpassa V."/>
            <person name="Calvo E."/>
        </authorList>
    </citation>
    <scope>NUCLEOTIDE SEQUENCE</scope>
</reference>
<proteinExistence type="predicted"/>
<evidence type="ECO:0008006" key="3">
    <source>
        <dbReference type="Google" id="ProtNLM"/>
    </source>
</evidence>
<accession>A0A2M4DH66</accession>
<name>A0A2M4DH66_ANODA</name>
<evidence type="ECO:0000256" key="1">
    <source>
        <dbReference type="SAM" id="SignalP"/>
    </source>
</evidence>
<organism evidence="2">
    <name type="scientific">Anopheles darlingi</name>
    <name type="common">Mosquito</name>
    <dbReference type="NCBI Taxonomy" id="43151"/>
    <lineage>
        <taxon>Eukaryota</taxon>
        <taxon>Metazoa</taxon>
        <taxon>Ecdysozoa</taxon>
        <taxon>Arthropoda</taxon>
        <taxon>Hexapoda</taxon>
        <taxon>Insecta</taxon>
        <taxon>Pterygota</taxon>
        <taxon>Neoptera</taxon>
        <taxon>Endopterygota</taxon>
        <taxon>Diptera</taxon>
        <taxon>Nematocera</taxon>
        <taxon>Culicoidea</taxon>
        <taxon>Culicidae</taxon>
        <taxon>Anophelinae</taxon>
        <taxon>Anopheles</taxon>
    </lineage>
</organism>
<dbReference type="AlphaFoldDB" id="A0A2M4DH66"/>
<sequence>MPTAAAAATAGLLLTLLRIRVSGVWFSSARVSFFVIYLPPSTFMEWSAECEHGYLASPHDFRRCRILFEPKVPDNVDDLHVSVRFVFFYVFSAFLRPVGGFMTNTQTHTHMVYLYSSTVQVSLLEECLYGD</sequence>